<evidence type="ECO:0000259" key="6">
    <source>
        <dbReference type="Pfam" id="PF01957"/>
    </source>
</evidence>
<keyword evidence="3 5" id="KW-1133">Transmembrane helix</keyword>
<organism evidence="8 9">
    <name type="scientific">Solirubrum puertoriconensis</name>
    <dbReference type="NCBI Taxonomy" id="1751427"/>
    <lineage>
        <taxon>Bacteria</taxon>
        <taxon>Pseudomonadati</taxon>
        <taxon>Bacteroidota</taxon>
        <taxon>Cytophagia</taxon>
        <taxon>Cytophagales</taxon>
    </lineage>
</organism>
<evidence type="ECO:0000256" key="3">
    <source>
        <dbReference type="ARBA" id="ARBA00022989"/>
    </source>
</evidence>
<comment type="caution">
    <text evidence="8">The sequence shown here is derived from an EMBL/GenBank/DDBJ whole genome shotgun (WGS) entry which is preliminary data.</text>
</comment>
<comment type="subcellular location">
    <subcellularLocation>
        <location evidence="1">Membrane</location>
        <topology evidence="1">Multi-pass membrane protein</topology>
    </subcellularLocation>
</comment>
<dbReference type="AlphaFoldDB" id="A0A9X0HHP7"/>
<dbReference type="Pfam" id="PF24961">
    <property type="entry name" value="NfeD_membrane"/>
    <property type="match status" value="1"/>
</dbReference>
<protein>
    <recommendedName>
        <fullName evidence="10">NfeD-like C-terminal domain-containing protein</fullName>
    </recommendedName>
</protein>
<evidence type="ECO:0000256" key="4">
    <source>
        <dbReference type="ARBA" id="ARBA00023136"/>
    </source>
</evidence>
<gene>
    <name evidence="8" type="ORF">ASU33_01545</name>
</gene>
<dbReference type="InterPro" id="IPR002810">
    <property type="entry name" value="NfeD-like_C"/>
</dbReference>
<dbReference type="EMBL" id="LNAL01000008">
    <property type="protein sequence ID" value="KUG06078.1"/>
    <property type="molecule type" value="Genomic_DNA"/>
</dbReference>
<evidence type="ECO:0000256" key="2">
    <source>
        <dbReference type="ARBA" id="ARBA00022692"/>
    </source>
</evidence>
<dbReference type="Proteomes" id="UP000054223">
    <property type="component" value="Unassembled WGS sequence"/>
</dbReference>
<keyword evidence="9" id="KW-1185">Reference proteome</keyword>
<evidence type="ECO:0000256" key="1">
    <source>
        <dbReference type="ARBA" id="ARBA00004141"/>
    </source>
</evidence>
<evidence type="ECO:0000313" key="8">
    <source>
        <dbReference type="EMBL" id="KUG06078.1"/>
    </source>
</evidence>
<feature type="transmembrane region" description="Helical" evidence="5">
    <location>
        <begin position="29"/>
        <end position="46"/>
    </location>
</feature>
<dbReference type="InterPro" id="IPR052165">
    <property type="entry name" value="Membrane_assoc_protease"/>
</dbReference>
<dbReference type="InterPro" id="IPR056739">
    <property type="entry name" value="NfeD_membrane"/>
</dbReference>
<feature type="domain" description="NfeD-like C-terminal" evidence="6">
    <location>
        <begin position="103"/>
        <end position="152"/>
    </location>
</feature>
<evidence type="ECO:0000256" key="5">
    <source>
        <dbReference type="SAM" id="Phobius"/>
    </source>
</evidence>
<reference evidence="8 9" key="1">
    <citation type="submission" date="2015-11" db="EMBL/GenBank/DDBJ databases">
        <title>Solirubrum puertoriconensis gen. nov. an environmental bacteria isolated in Puerto Rico.</title>
        <authorList>
            <person name="Cuebas-Irizarry M.F."/>
            <person name="Montalvo-Rodriguez R."/>
        </authorList>
    </citation>
    <scope>NUCLEOTIDE SEQUENCE [LARGE SCALE GENOMIC DNA]</scope>
    <source>
        <strain evidence="8 9">MC1A</strain>
    </source>
</reference>
<keyword evidence="2 5" id="KW-0812">Transmembrane</keyword>
<sequence>MDWFLIVVLLVFGAAFLVAEVLLIPGTTIVGLAGFILLTVGIWLSYRDLGSTTGHIILGASLVLTVVVVWYGLRPQSVNKFALTERNTARVDDVRRAVGVEPGQVGRALSAMRPAGTVLFGDELREATTRGEFLAAGAAVRVLGIEQNRIVVASA</sequence>
<evidence type="ECO:0000313" key="9">
    <source>
        <dbReference type="Proteomes" id="UP000054223"/>
    </source>
</evidence>
<dbReference type="RefSeq" id="WP_059071773.1">
    <property type="nucleotide sequence ID" value="NZ_LNAL01000008.1"/>
</dbReference>
<dbReference type="GO" id="GO:0005886">
    <property type="term" value="C:plasma membrane"/>
    <property type="evidence" value="ECO:0007669"/>
    <property type="project" value="TreeGrafter"/>
</dbReference>
<dbReference type="PANTHER" id="PTHR33507:SF3">
    <property type="entry name" value="INNER MEMBRANE PROTEIN YBBJ"/>
    <property type="match status" value="1"/>
</dbReference>
<dbReference type="OrthoDB" id="1120520at2"/>
<dbReference type="PANTHER" id="PTHR33507">
    <property type="entry name" value="INNER MEMBRANE PROTEIN YBBJ"/>
    <property type="match status" value="1"/>
</dbReference>
<proteinExistence type="predicted"/>
<dbReference type="InterPro" id="IPR012340">
    <property type="entry name" value="NA-bd_OB-fold"/>
</dbReference>
<keyword evidence="4 5" id="KW-0472">Membrane</keyword>
<name>A0A9X0HHP7_SOLP1</name>
<feature type="transmembrane region" description="Helical" evidence="5">
    <location>
        <begin position="53"/>
        <end position="73"/>
    </location>
</feature>
<accession>A0A9X0HHP7</accession>
<dbReference type="Pfam" id="PF01957">
    <property type="entry name" value="NfeD"/>
    <property type="match status" value="1"/>
</dbReference>
<feature type="domain" description="NfeD integral membrane" evidence="7">
    <location>
        <begin position="6"/>
        <end position="72"/>
    </location>
</feature>
<dbReference type="Gene3D" id="2.40.50.140">
    <property type="entry name" value="Nucleic acid-binding proteins"/>
    <property type="match status" value="1"/>
</dbReference>
<evidence type="ECO:0000259" key="7">
    <source>
        <dbReference type="Pfam" id="PF24961"/>
    </source>
</evidence>
<evidence type="ECO:0008006" key="10">
    <source>
        <dbReference type="Google" id="ProtNLM"/>
    </source>
</evidence>